<evidence type="ECO:0000256" key="1">
    <source>
        <dbReference type="SAM" id="SignalP"/>
    </source>
</evidence>
<dbReference type="Proteomes" id="UP001324634">
    <property type="component" value="Chromosome"/>
</dbReference>
<proteinExistence type="predicted"/>
<feature type="signal peptide" evidence="1">
    <location>
        <begin position="1"/>
        <end position="22"/>
    </location>
</feature>
<keyword evidence="3" id="KW-1185">Reference proteome</keyword>
<dbReference type="SUPFAM" id="SSF55486">
    <property type="entry name" value="Metalloproteases ('zincins'), catalytic domain"/>
    <property type="match status" value="1"/>
</dbReference>
<name>A0AAX4HLF8_9BACT</name>
<reference evidence="2 3" key="1">
    <citation type="submission" date="2023-11" db="EMBL/GenBank/DDBJ databases">
        <title>Peredibacter starrii A3.12.</title>
        <authorList>
            <person name="Mitchell R.J."/>
        </authorList>
    </citation>
    <scope>NUCLEOTIDE SEQUENCE [LARGE SCALE GENOMIC DNA]</scope>
    <source>
        <strain evidence="2 3">A3.12</strain>
    </source>
</reference>
<dbReference type="AlphaFoldDB" id="A0AAX4HLF8"/>
<sequence>MTKSVLPLALAVGLFSVEASLAAVPTLAKTFDTNVTTVGMTSSQESKIQSAERKIRAVIGSEEFRTRVLNHTYAGKKQFLSNNGLTNAQIYQKILEGAEKLTPTKNNAMDITVKLYYQNSSTVGYTTTSSKVINMNTKFFNKYTSSEVAHNMMHEWMHKLGYSHTSYYTSSRIYSVPYALGKIMNELAPKY</sequence>
<keyword evidence="1" id="KW-0732">Signal</keyword>
<evidence type="ECO:0000313" key="3">
    <source>
        <dbReference type="Proteomes" id="UP001324634"/>
    </source>
</evidence>
<gene>
    <name evidence="2" type="ORF">SOO65_15480</name>
</gene>
<organism evidence="2 3">
    <name type="scientific">Peredibacter starrii</name>
    <dbReference type="NCBI Taxonomy" id="28202"/>
    <lineage>
        <taxon>Bacteria</taxon>
        <taxon>Pseudomonadati</taxon>
        <taxon>Bdellovibrionota</taxon>
        <taxon>Bacteriovoracia</taxon>
        <taxon>Bacteriovoracales</taxon>
        <taxon>Bacteriovoracaceae</taxon>
        <taxon>Peredibacter</taxon>
    </lineage>
</organism>
<accession>A0AAX4HLF8</accession>
<feature type="chain" id="PRO_5043813964" evidence="1">
    <location>
        <begin position="23"/>
        <end position="191"/>
    </location>
</feature>
<dbReference type="KEGG" id="psti:SOO65_15480"/>
<dbReference type="RefSeq" id="WP_321392195.1">
    <property type="nucleotide sequence ID" value="NZ_CP139487.1"/>
</dbReference>
<protein>
    <submittedName>
        <fullName evidence="2">Uncharacterized protein</fullName>
    </submittedName>
</protein>
<evidence type="ECO:0000313" key="2">
    <source>
        <dbReference type="EMBL" id="WPU64094.1"/>
    </source>
</evidence>
<dbReference type="EMBL" id="CP139487">
    <property type="protein sequence ID" value="WPU64094.1"/>
    <property type="molecule type" value="Genomic_DNA"/>
</dbReference>